<name>V8G1Q6_9BURK</name>
<organism evidence="3 4">
    <name type="scientific">Pelistega indica</name>
    <dbReference type="NCBI Taxonomy" id="1414851"/>
    <lineage>
        <taxon>Bacteria</taxon>
        <taxon>Pseudomonadati</taxon>
        <taxon>Pseudomonadota</taxon>
        <taxon>Betaproteobacteria</taxon>
        <taxon>Burkholderiales</taxon>
        <taxon>Alcaligenaceae</taxon>
        <taxon>Pelistega</taxon>
    </lineage>
</organism>
<proteinExistence type="predicted"/>
<evidence type="ECO:0000313" key="4">
    <source>
        <dbReference type="Proteomes" id="UP000018766"/>
    </source>
</evidence>
<reference evidence="3 4" key="1">
    <citation type="submission" date="2013-11" db="EMBL/GenBank/DDBJ databases">
        <title>Genomic analysis of Pelistega sp. HM-7.</title>
        <authorList>
            <person name="Kumbhare S.V."/>
            <person name="Shetty S.A."/>
            <person name="Sharma O."/>
            <person name="Dhotre D.P."/>
        </authorList>
    </citation>
    <scope>NUCLEOTIDE SEQUENCE [LARGE SCALE GENOMIC DNA]</scope>
    <source>
        <strain evidence="3 4">HM-7</strain>
    </source>
</reference>
<gene>
    <name evidence="3" type="ORF">V757_08770</name>
</gene>
<feature type="region of interest" description="Disordered" evidence="1">
    <location>
        <begin position="150"/>
        <end position="195"/>
    </location>
</feature>
<accession>V8G1Q6</accession>
<comment type="caution">
    <text evidence="3">The sequence shown here is derived from an EMBL/GenBank/DDBJ whole genome shotgun (WGS) entry which is preliminary data.</text>
</comment>
<feature type="domain" description="SH3b" evidence="2">
    <location>
        <begin position="90"/>
        <end position="141"/>
    </location>
</feature>
<dbReference type="AlphaFoldDB" id="V8G1Q6"/>
<feature type="compositionally biased region" description="Basic and acidic residues" evidence="1">
    <location>
        <begin position="186"/>
        <end position="195"/>
    </location>
</feature>
<dbReference type="InterPro" id="IPR003646">
    <property type="entry name" value="SH3-like_bac-type"/>
</dbReference>
<protein>
    <recommendedName>
        <fullName evidence="2">SH3b domain-containing protein</fullName>
    </recommendedName>
</protein>
<evidence type="ECO:0000256" key="1">
    <source>
        <dbReference type="SAM" id="MobiDB-lite"/>
    </source>
</evidence>
<evidence type="ECO:0000313" key="3">
    <source>
        <dbReference type="EMBL" id="ETD69622.1"/>
    </source>
</evidence>
<dbReference type="RefSeq" id="WP_023951789.1">
    <property type="nucleotide sequence ID" value="NZ_AYSV01000094.1"/>
</dbReference>
<dbReference type="EMBL" id="AYSV01000094">
    <property type="protein sequence ID" value="ETD69622.1"/>
    <property type="molecule type" value="Genomic_DNA"/>
</dbReference>
<evidence type="ECO:0000259" key="2">
    <source>
        <dbReference type="Pfam" id="PF08239"/>
    </source>
</evidence>
<dbReference type="Pfam" id="PF08239">
    <property type="entry name" value="SH3_3"/>
    <property type="match status" value="1"/>
</dbReference>
<feature type="compositionally biased region" description="Polar residues" evidence="1">
    <location>
        <begin position="150"/>
        <end position="185"/>
    </location>
</feature>
<sequence length="226" mass="24790">MGMFETQGDYRGNNYYRSSRDQYRNLHKTSITIAPIMSLMSYCGRYLSMIGLFCVLSACSTISEENAAHQAVNEVELYPINQTYYLKKTAHLRSAPDKASASLGYVNRGTSIYALGHTGTGWIAVGRDGAVIGYVFADLVSQTKVSSAGRVSNTATLSPQVTESGKPKQSQQRENQHSLSQQADKSTIRKEEGAQTRNYIDLDRLSIEKDNRIGGRGEIDLDGVGG</sequence>
<dbReference type="Proteomes" id="UP000018766">
    <property type="component" value="Unassembled WGS sequence"/>
</dbReference>
<keyword evidence="4" id="KW-1185">Reference proteome</keyword>
<dbReference type="Gene3D" id="2.30.30.40">
    <property type="entry name" value="SH3 Domains"/>
    <property type="match status" value="1"/>
</dbReference>